<dbReference type="InterPro" id="IPR019800">
    <property type="entry name" value="Glyco_hydro_3_AS"/>
</dbReference>
<dbReference type="InterPro" id="IPR036962">
    <property type="entry name" value="Glyco_hydro_3_N_sf"/>
</dbReference>
<evidence type="ECO:0000256" key="3">
    <source>
        <dbReference type="ARBA" id="ARBA00023295"/>
    </source>
</evidence>
<feature type="domain" description="Glycoside hydrolase family 3 N-terminal" evidence="4">
    <location>
        <begin position="15"/>
        <end position="344"/>
    </location>
</feature>
<evidence type="ECO:0000256" key="1">
    <source>
        <dbReference type="ARBA" id="ARBA00005336"/>
    </source>
</evidence>
<sequence>MSYLKKIEQLIPTLTIEEKVGQLFVLAFAGQDNEYALDLVKNMHVGGFYLTDDNANTLKEANILSAQLQKQAALRACDAPLLLAVDQEGAWGILTTETDLGPGNLALGVANDANLTANMYQIFAEQMQAIGYNTLLSPCADVNSNPNNPIIGQRAFGEKPSHVAQHVAAAVQGINRTGNIACAKHFPGHGDTATDSHRSLPEVTKNTSQLLSEDLPPFIAAINNDVGIIMTAHINYPEIDAQYPATLSRKILTELLKDELGFTGLIITDSMNMWAMRKNYSPSEAAILALKAGAHLIMLSEEHYENETTPYKQIQQETINGVIEAVHSGELSLAQIDQTLKHVLCFKYQKVNNKPSTNKSPVDTGNKVAKEAAQQAISVLKNNEGLWPLGQSEFYFTCAVNPASYENLVNSRGIGPNDAVPASQVFYQQLQQSNAKVTYLPYEEFSQVLAGNKTLDIERPLVILTEDYPLPGETFPQQEQLQRIEQAQQLFTNKLMVLALRSDYELTELSQKCAINTYVCTYSSRSVSARELAKRLLEEKYTF</sequence>
<dbReference type="EMBL" id="BAAAFA010000005">
    <property type="protein sequence ID" value="GAA0817265.1"/>
    <property type="molecule type" value="Genomic_DNA"/>
</dbReference>
<name>A0ABP3WJL1_9GAMM</name>
<dbReference type="SUPFAM" id="SSF51445">
    <property type="entry name" value="(Trans)glycosidases"/>
    <property type="match status" value="1"/>
</dbReference>
<dbReference type="InterPro" id="IPR036881">
    <property type="entry name" value="Glyco_hydro_3_C_sf"/>
</dbReference>
<dbReference type="PANTHER" id="PTHR30480">
    <property type="entry name" value="BETA-HEXOSAMINIDASE-RELATED"/>
    <property type="match status" value="1"/>
</dbReference>
<keyword evidence="2" id="KW-0378">Hydrolase</keyword>
<gene>
    <name evidence="5" type="primary">nagZ_2</name>
    <name evidence="5" type="ORF">GCM10009111_18290</name>
</gene>
<proteinExistence type="inferred from homology"/>
<accession>A0ABP3WJL1</accession>
<keyword evidence="6" id="KW-1185">Reference proteome</keyword>
<dbReference type="InterPro" id="IPR017853">
    <property type="entry name" value="GH"/>
</dbReference>
<dbReference type="InterPro" id="IPR001764">
    <property type="entry name" value="Glyco_hydro_3_N"/>
</dbReference>
<dbReference type="Proteomes" id="UP001500021">
    <property type="component" value="Unassembled WGS sequence"/>
</dbReference>
<evidence type="ECO:0000313" key="6">
    <source>
        <dbReference type="Proteomes" id="UP001500021"/>
    </source>
</evidence>
<keyword evidence="3" id="KW-0326">Glycosidase</keyword>
<comment type="caution">
    <text evidence="5">The sequence shown here is derived from an EMBL/GenBank/DDBJ whole genome shotgun (WGS) entry which is preliminary data.</text>
</comment>
<organism evidence="5 6">
    <name type="scientific">Colwellia asteriadis</name>
    <dbReference type="NCBI Taxonomy" id="517723"/>
    <lineage>
        <taxon>Bacteria</taxon>
        <taxon>Pseudomonadati</taxon>
        <taxon>Pseudomonadota</taxon>
        <taxon>Gammaproteobacteria</taxon>
        <taxon>Alteromonadales</taxon>
        <taxon>Colwelliaceae</taxon>
        <taxon>Colwellia</taxon>
    </lineage>
</organism>
<dbReference type="PANTHER" id="PTHR30480:SF16">
    <property type="entry name" value="GLYCOSIDE HYDROLASE FAMILY 3 DOMAIN PROTEIN"/>
    <property type="match status" value="1"/>
</dbReference>
<evidence type="ECO:0000259" key="4">
    <source>
        <dbReference type="Pfam" id="PF00933"/>
    </source>
</evidence>
<comment type="similarity">
    <text evidence="1">Belongs to the glycosyl hydrolase 3 family.</text>
</comment>
<protein>
    <submittedName>
        <fullName evidence="5">Beta-N-acetylhexosaminidase</fullName>
    </submittedName>
</protein>
<dbReference type="InterPro" id="IPR050226">
    <property type="entry name" value="NagZ_Beta-hexosaminidase"/>
</dbReference>
<dbReference type="Pfam" id="PF00933">
    <property type="entry name" value="Glyco_hydro_3"/>
    <property type="match status" value="1"/>
</dbReference>
<dbReference type="Gene3D" id="3.40.50.1700">
    <property type="entry name" value="Glycoside hydrolase family 3 C-terminal domain"/>
    <property type="match status" value="1"/>
</dbReference>
<dbReference type="PROSITE" id="PS00775">
    <property type="entry name" value="GLYCOSYL_HYDROL_F3"/>
    <property type="match status" value="1"/>
</dbReference>
<reference evidence="6" key="1">
    <citation type="journal article" date="2019" name="Int. J. Syst. Evol. Microbiol.">
        <title>The Global Catalogue of Microorganisms (GCM) 10K type strain sequencing project: providing services to taxonomists for standard genome sequencing and annotation.</title>
        <authorList>
            <consortium name="The Broad Institute Genomics Platform"/>
            <consortium name="The Broad Institute Genome Sequencing Center for Infectious Disease"/>
            <person name="Wu L."/>
            <person name="Ma J."/>
        </authorList>
    </citation>
    <scope>NUCLEOTIDE SEQUENCE [LARGE SCALE GENOMIC DNA]</scope>
    <source>
        <strain evidence="6">JCM 15608</strain>
    </source>
</reference>
<dbReference type="Gene3D" id="3.20.20.300">
    <property type="entry name" value="Glycoside hydrolase, family 3, N-terminal domain"/>
    <property type="match status" value="1"/>
</dbReference>
<evidence type="ECO:0000313" key="5">
    <source>
        <dbReference type="EMBL" id="GAA0817265.1"/>
    </source>
</evidence>
<dbReference type="RefSeq" id="WP_343817164.1">
    <property type="nucleotide sequence ID" value="NZ_BAAAFA010000005.1"/>
</dbReference>
<evidence type="ECO:0000256" key="2">
    <source>
        <dbReference type="ARBA" id="ARBA00022801"/>
    </source>
</evidence>